<reference evidence="2" key="1">
    <citation type="submission" date="2020-09" db="EMBL/GenBank/DDBJ databases">
        <title>Novel species of Mucilaginibacter isolated from a glacier on the Tibetan Plateau.</title>
        <authorList>
            <person name="Liu Q."/>
            <person name="Xin Y.-H."/>
        </authorList>
    </citation>
    <scope>NUCLEOTIDE SEQUENCE</scope>
    <source>
        <strain evidence="2">ZB1P21</strain>
    </source>
</reference>
<dbReference type="EMBL" id="JACWMX010000009">
    <property type="protein sequence ID" value="MBD1395121.1"/>
    <property type="molecule type" value="Genomic_DNA"/>
</dbReference>
<feature type="domain" description="DUF2779" evidence="1">
    <location>
        <begin position="382"/>
        <end position="528"/>
    </location>
</feature>
<proteinExistence type="predicted"/>
<protein>
    <submittedName>
        <fullName evidence="2">DUF2779 domain-containing protein</fullName>
    </submittedName>
</protein>
<dbReference type="AlphaFoldDB" id="A0A926NPU7"/>
<dbReference type="Pfam" id="PF11074">
    <property type="entry name" value="DUF2779"/>
    <property type="match status" value="1"/>
</dbReference>
<dbReference type="InterPro" id="IPR021301">
    <property type="entry name" value="DUF2779"/>
</dbReference>
<keyword evidence="3" id="KW-1185">Reference proteome</keyword>
<dbReference type="RefSeq" id="WP_191165434.1">
    <property type="nucleotide sequence ID" value="NZ_JACWMX010000009.1"/>
</dbReference>
<name>A0A926NPU7_9SPHI</name>
<evidence type="ECO:0000313" key="3">
    <source>
        <dbReference type="Proteomes" id="UP000619078"/>
    </source>
</evidence>
<evidence type="ECO:0000259" key="1">
    <source>
        <dbReference type="Pfam" id="PF11074"/>
    </source>
</evidence>
<sequence length="662" mass="75981">MSNPRYLTKSRFKMALECPTKLFYTGKKEYPDQKLTDTFLAALAEGGYQVGELAKCYFPGGVDIKELDYETSLAKTNDLLKLENVIIYEGAFQFENLFIRSDVLVKKGDRVELYEVKAKSYDSTTDSLTNSKGIVAKWKPYVYDVAFQKYVIQNSRPDLKITAYLMLADKSKVASIDGLNQLFRITEDDRNRTVIEYNGDVSPAALGERMLCTVNVDDICDSLYSDLPFEAGDTKTFRQWIHFYADHYQNDQLLQGALLGRCGKCEFKTTPEQALQGALNGYKECWERSAGFAAADFERPHILDLWYFLKKDTYIQNGKYFMSELTRADLEAAKPKPNLDPGLSRVDRQWMQIEKSAENVPEIHFDHSGLRDVFAGLTYPLHFIDFETTAVAIPFNKGRRPYEQVAFQFSHHVLYEDGRIAHEHEWLNSQRGIFPNFEFIRQLKAALESDEGSIFRYSNHENNILTKIYEQLRVSGEPDRAELCEWIQTITHSTSNSTSSWKGSRDMVDLWDWVKKYYFAAECKGSNSIKAILPAVLNNSDYLKAKYGQPIYGSSIPSINFNDQVWIKLDDKGKVVNPYKQLEPVFEGIDEDLLDELVLDEAAEISDGGAAMMAYARMQFSSMSVTEEQRIRKALLRYCELDTLAMVMIFEDWRDRLSRHGG</sequence>
<dbReference type="Proteomes" id="UP000619078">
    <property type="component" value="Unassembled WGS sequence"/>
</dbReference>
<gene>
    <name evidence="2" type="ORF">IDJ76_18600</name>
</gene>
<organism evidence="2 3">
    <name type="scientific">Mucilaginibacter glaciei</name>
    <dbReference type="NCBI Taxonomy" id="2772109"/>
    <lineage>
        <taxon>Bacteria</taxon>
        <taxon>Pseudomonadati</taxon>
        <taxon>Bacteroidota</taxon>
        <taxon>Sphingobacteriia</taxon>
        <taxon>Sphingobacteriales</taxon>
        <taxon>Sphingobacteriaceae</taxon>
        <taxon>Mucilaginibacter</taxon>
    </lineage>
</organism>
<comment type="caution">
    <text evidence="2">The sequence shown here is derived from an EMBL/GenBank/DDBJ whole genome shotgun (WGS) entry which is preliminary data.</text>
</comment>
<accession>A0A926NPU7</accession>
<evidence type="ECO:0000313" key="2">
    <source>
        <dbReference type="EMBL" id="MBD1395121.1"/>
    </source>
</evidence>